<proteinExistence type="predicted"/>
<organism evidence="2">
    <name type="scientific">Salvia splendens</name>
    <name type="common">Scarlet sage</name>
    <dbReference type="NCBI Taxonomy" id="180675"/>
    <lineage>
        <taxon>Eukaryota</taxon>
        <taxon>Viridiplantae</taxon>
        <taxon>Streptophyta</taxon>
        <taxon>Embryophyta</taxon>
        <taxon>Tracheophyta</taxon>
        <taxon>Spermatophyta</taxon>
        <taxon>Magnoliopsida</taxon>
        <taxon>eudicotyledons</taxon>
        <taxon>Gunneridae</taxon>
        <taxon>Pentapetalae</taxon>
        <taxon>asterids</taxon>
        <taxon>lamiids</taxon>
        <taxon>Lamiales</taxon>
        <taxon>Lamiaceae</taxon>
        <taxon>Nepetoideae</taxon>
        <taxon>Mentheae</taxon>
        <taxon>Salviinae</taxon>
        <taxon>Salvia</taxon>
        <taxon>Salvia subgen. Calosphace</taxon>
        <taxon>core Calosphace</taxon>
    </lineage>
</organism>
<feature type="region of interest" description="Disordered" evidence="1">
    <location>
        <begin position="22"/>
        <end position="53"/>
    </location>
</feature>
<evidence type="ECO:0000313" key="3">
    <source>
        <dbReference type="Proteomes" id="UP000298416"/>
    </source>
</evidence>
<dbReference type="EMBL" id="PNBA02000005">
    <property type="protein sequence ID" value="KAG6423788.1"/>
    <property type="molecule type" value="Genomic_DNA"/>
</dbReference>
<sequence>MEAEYHNLKTFPSFRYKIDTGAISRQGSEGDGEIPRATPSFMHAEGSEAESDIPRLPAVSSFKQVMEAAAEWSGSEGELPRYTSLKDVMSNLSPRGGGADIPNIRNELVKHAASAYVLSATVINPAQRDQDSRIYDRIKSWCLTCHVGLPLCWPLVDFVCQIVRRIRNGLRGVVEVT</sequence>
<name>A0A8X8Y0V4_SALSN</name>
<protein>
    <submittedName>
        <fullName evidence="2">Uncharacterized protein</fullName>
    </submittedName>
</protein>
<accession>A0A8X8Y0V4</accession>
<dbReference type="Proteomes" id="UP000298416">
    <property type="component" value="Unassembled WGS sequence"/>
</dbReference>
<reference evidence="2" key="2">
    <citation type="submission" date="2020-08" db="EMBL/GenBank/DDBJ databases">
        <title>Plant Genome Project.</title>
        <authorList>
            <person name="Zhang R.-G."/>
        </authorList>
    </citation>
    <scope>NUCLEOTIDE SEQUENCE</scope>
    <source>
        <strain evidence="2">Huo1</strain>
        <tissue evidence="2">Leaf</tissue>
    </source>
</reference>
<gene>
    <name evidence="2" type="ORF">SASPL_114191</name>
</gene>
<dbReference type="PANTHER" id="PTHR34569">
    <property type="entry name" value="EXPRESSED PROTEIN"/>
    <property type="match status" value="1"/>
</dbReference>
<reference evidence="2" key="1">
    <citation type="submission" date="2018-01" db="EMBL/GenBank/DDBJ databases">
        <authorList>
            <person name="Mao J.F."/>
        </authorList>
    </citation>
    <scope>NUCLEOTIDE SEQUENCE</scope>
    <source>
        <strain evidence="2">Huo1</strain>
        <tissue evidence="2">Leaf</tissue>
    </source>
</reference>
<dbReference type="PANTHER" id="PTHR34569:SF2">
    <property type="entry name" value="EXPRESSED PROTEIN"/>
    <property type="match status" value="1"/>
</dbReference>
<keyword evidence="3" id="KW-1185">Reference proteome</keyword>
<evidence type="ECO:0000313" key="2">
    <source>
        <dbReference type="EMBL" id="KAG6423788.1"/>
    </source>
</evidence>
<dbReference type="AlphaFoldDB" id="A0A8X8Y0V4"/>
<evidence type="ECO:0000256" key="1">
    <source>
        <dbReference type="SAM" id="MobiDB-lite"/>
    </source>
</evidence>
<comment type="caution">
    <text evidence="2">The sequence shown here is derived from an EMBL/GenBank/DDBJ whole genome shotgun (WGS) entry which is preliminary data.</text>
</comment>